<dbReference type="PROSITE" id="PS51257">
    <property type="entry name" value="PROKAR_LIPOPROTEIN"/>
    <property type="match status" value="1"/>
</dbReference>
<feature type="chain" id="PRO_5038357140" description="DUF4232 domain-containing protein" evidence="2">
    <location>
        <begin position="24"/>
        <end position="214"/>
    </location>
</feature>
<gene>
    <name evidence="4" type="ORF">FHR82_008854</name>
</gene>
<evidence type="ECO:0000313" key="5">
    <source>
        <dbReference type="Proteomes" id="UP000520767"/>
    </source>
</evidence>
<dbReference type="AlphaFoldDB" id="A0A7W7VJF5"/>
<dbReference type="InterPro" id="IPR025326">
    <property type="entry name" value="DUF4232"/>
</dbReference>
<evidence type="ECO:0000259" key="3">
    <source>
        <dbReference type="Pfam" id="PF14016"/>
    </source>
</evidence>
<evidence type="ECO:0000256" key="1">
    <source>
        <dbReference type="SAM" id="MobiDB-lite"/>
    </source>
</evidence>
<dbReference type="RefSeq" id="WP_184816558.1">
    <property type="nucleotide sequence ID" value="NZ_JACHJQ010000014.1"/>
</dbReference>
<dbReference type="Proteomes" id="UP000520767">
    <property type="component" value="Unassembled WGS sequence"/>
</dbReference>
<evidence type="ECO:0000256" key="2">
    <source>
        <dbReference type="SAM" id="SignalP"/>
    </source>
</evidence>
<comment type="caution">
    <text evidence="4">The sequence shown here is derived from an EMBL/GenBank/DDBJ whole genome shotgun (WGS) entry which is preliminary data.</text>
</comment>
<organism evidence="4 5">
    <name type="scientific">Actinophytocola algeriensis</name>
    <dbReference type="NCBI Taxonomy" id="1768010"/>
    <lineage>
        <taxon>Bacteria</taxon>
        <taxon>Bacillati</taxon>
        <taxon>Actinomycetota</taxon>
        <taxon>Actinomycetes</taxon>
        <taxon>Pseudonocardiales</taxon>
        <taxon>Pseudonocardiaceae</taxon>
    </lineage>
</organism>
<keyword evidence="5" id="KW-1185">Reference proteome</keyword>
<feature type="region of interest" description="Disordered" evidence="1">
    <location>
        <begin position="23"/>
        <end position="77"/>
    </location>
</feature>
<dbReference type="EMBL" id="JACHJQ010000014">
    <property type="protein sequence ID" value="MBB4912582.1"/>
    <property type="molecule type" value="Genomic_DNA"/>
</dbReference>
<reference evidence="4 5" key="1">
    <citation type="submission" date="2020-08" db="EMBL/GenBank/DDBJ databases">
        <title>Genomic Encyclopedia of Type Strains, Phase III (KMG-III): the genomes of soil and plant-associated and newly described type strains.</title>
        <authorList>
            <person name="Whitman W."/>
        </authorList>
    </citation>
    <scope>NUCLEOTIDE SEQUENCE [LARGE SCALE GENOMIC DNA]</scope>
    <source>
        <strain evidence="4 5">CECT 8960</strain>
    </source>
</reference>
<sequence>MARHSRLCVVAALAIVALSGCGARPGAAGDTSPRLTATTTTTSATSTSPTSPTSPTSEAPLPSSATGGESSPPAQENRCTAGMLAGTVEPQNAAAGSRYVTLVVRNKSQQTCTLWGYGSLDLLDASKNVLPTQAERTLGPVPTLVRLRPGAAAGKILHWGVVATGDEPADGPCQPAASSINVIPPDETAPFEVDFEFGPVCDSGRIETSAYFPR</sequence>
<dbReference type="Pfam" id="PF14016">
    <property type="entry name" value="DUF4232"/>
    <property type="match status" value="1"/>
</dbReference>
<evidence type="ECO:0000313" key="4">
    <source>
        <dbReference type="EMBL" id="MBB4912582.1"/>
    </source>
</evidence>
<feature type="signal peptide" evidence="2">
    <location>
        <begin position="1"/>
        <end position="23"/>
    </location>
</feature>
<feature type="compositionally biased region" description="Polar residues" evidence="1">
    <location>
        <begin position="67"/>
        <end position="77"/>
    </location>
</feature>
<keyword evidence="2" id="KW-0732">Signal</keyword>
<proteinExistence type="predicted"/>
<accession>A0A7W7VJF5</accession>
<name>A0A7W7VJF5_9PSEU</name>
<protein>
    <recommendedName>
        <fullName evidence="3">DUF4232 domain-containing protein</fullName>
    </recommendedName>
</protein>
<feature type="domain" description="DUF4232" evidence="3">
    <location>
        <begin position="79"/>
        <end position="208"/>
    </location>
</feature>
<feature type="compositionally biased region" description="Low complexity" evidence="1">
    <location>
        <begin position="31"/>
        <end position="66"/>
    </location>
</feature>